<feature type="region of interest" description="Disordered" evidence="1">
    <location>
        <begin position="1"/>
        <end position="38"/>
    </location>
</feature>
<protein>
    <submittedName>
        <fullName evidence="2">Uncharacterized protein</fullName>
    </submittedName>
</protein>
<evidence type="ECO:0000313" key="4">
    <source>
        <dbReference type="EMBL" id="CAB4199417.1"/>
    </source>
</evidence>
<sequence>MALGVTKYNPLAQDPDYPQAKSNVSDATKITNPTNSGSLTAVTSQFPSMPIPGQVVYDANGIAIPDLAAKTRGAYELGLGQNDALSQAWYNIDPTKTQFGGATTPKPVVSSTKTGGTGGTGGMTATEALALAKFNYDKQQDAQKLGGLQNYYDSGAVNTGFDKLLAMIGEQGKTSEAAVSGAYDKAITNLNQGYDAAKGLGDSGYAALNAYLGANQNDPYAGMRATVGSAPDALTQYLGAYGVSDKPVQGQIQADLLQAQQGAGNFNNLTNLLSSIAQSGASSRGAESAMGQNLFNTTLGQERAGYRTKAEMAQADAMRQIQQIMYEQRMTQESARNSQLQQLAQALAAAGGNAGGVASTAPATLTNTSNGSNPEIDAAYASKMAAYNRPAQTNEEIAALRAQQEEARQNEIRQQMAQARGGY</sequence>
<gene>
    <name evidence="3" type="ORF">UFOVP1091_3</name>
    <name evidence="4" type="ORF">UFOVP1335_43</name>
    <name evidence="5" type="ORF">UFOVP1445_3</name>
    <name evidence="2" type="ORF">UFOVP914_9</name>
</gene>
<evidence type="ECO:0000313" key="3">
    <source>
        <dbReference type="EMBL" id="CAB4182486.1"/>
    </source>
</evidence>
<feature type="compositionally biased region" description="Polar residues" evidence="1">
    <location>
        <begin position="20"/>
        <end position="38"/>
    </location>
</feature>
<evidence type="ECO:0000313" key="5">
    <source>
        <dbReference type="EMBL" id="CAB4212321.1"/>
    </source>
</evidence>
<dbReference type="EMBL" id="LR797381">
    <property type="protein sequence ID" value="CAB4212321.1"/>
    <property type="molecule type" value="Genomic_DNA"/>
</dbReference>
<feature type="region of interest" description="Disordered" evidence="1">
    <location>
        <begin position="101"/>
        <end position="120"/>
    </location>
</feature>
<accession>A0A6J5PQ90</accession>
<dbReference type="EMBL" id="LR797033">
    <property type="protein sequence ID" value="CAB4182486.1"/>
    <property type="molecule type" value="Genomic_DNA"/>
</dbReference>
<reference evidence="2" key="1">
    <citation type="submission" date="2020-05" db="EMBL/GenBank/DDBJ databases">
        <authorList>
            <person name="Chiriac C."/>
            <person name="Salcher M."/>
            <person name="Ghai R."/>
            <person name="Kavagutti S V."/>
        </authorList>
    </citation>
    <scope>NUCLEOTIDE SEQUENCE</scope>
</reference>
<proteinExistence type="predicted"/>
<dbReference type="EMBL" id="LR796864">
    <property type="protein sequence ID" value="CAB4171188.1"/>
    <property type="molecule type" value="Genomic_DNA"/>
</dbReference>
<name>A0A6J5PQ90_9CAUD</name>
<organism evidence="2">
    <name type="scientific">uncultured Caudovirales phage</name>
    <dbReference type="NCBI Taxonomy" id="2100421"/>
    <lineage>
        <taxon>Viruses</taxon>
        <taxon>Duplodnaviria</taxon>
        <taxon>Heunggongvirae</taxon>
        <taxon>Uroviricota</taxon>
        <taxon>Caudoviricetes</taxon>
        <taxon>Peduoviridae</taxon>
        <taxon>Maltschvirus</taxon>
        <taxon>Maltschvirus maltsch</taxon>
    </lineage>
</organism>
<evidence type="ECO:0000313" key="2">
    <source>
        <dbReference type="EMBL" id="CAB4171188.1"/>
    </source>
</evidence>
<evidence type="ECO:0000256" key="1">
    <source>
        <dbReference type="SAM" id="MobiDB-lite"/>
    </source>
</evidence>
<dbReference type="EMBL" id="LR797281">
    <property type="protein sequence ID" value="CAB4199417.1"/>
    <property type="molecule type" value="Genomic_DNA"/>
</dbReference>